<gene>
    <name evidence="1" type="ORF">FY528_15370</name>
</gene>
<dbReference type="Proteomes" id="UP000322791">
    <property type="component" value="Unassembled WGS sequence"/>
</dbReference>
<keyword evidence="2" id="KW-1185">Reference proteome</keyword>
<comment type="caution">
    <text evidence="1">The sequence shown here is derived from an EMBL/GenBank/DDBJ whole genome shotgun (WGS) entry which is preliminary data.</text>
</comment>
<protein>
    <submittedName>
        <fullName evidence="1">Uncharacterized protein</fullName>
    </submittedName>
</protein>
<evidence type="ECO:0000313" key="2">
    <source>
        <dbReference type="Proteomes" id="UP000322791"/>
    </source>
</evidence>
<reference evidence="1 2" key="1">
    <citation type="submission" date="2019-08" db="EMBL/GenBank/DDBJ databases">
        <authorList>
            <person name="Seo M.-J."/>
        </authorList>
    </citation>
    <scope>NUCLEOTIDE SEQUENCE [LARGE SCALE GENOMIC DNA]</scope>
    <source>
        <strain evidence="1 2">KIGAM108</strain>
    </source>
</reference>
<evidence type="ECO:0000313" key="1">
    <source>
        <dbReference type="EMBL" id="TYZ07440.1"/>
    </source>
</evidence>
<organism evidence="1 2">
    <name type="scientific">Hymenobacter lutimineralis</name>
    <dbReference type="NCBI Taxonomy" id="2606448"/>
    <lineage>
        <taxon>Bacteria</taxon>
        <taxon>Pseudomonadati</taxon>
        <taxon>Bacteroidota</taxon>
        <taxon>Cytophagia</taxon>
        <taxon>Cytophagales</taxon>
        <taxon>Hymenobacteraceae</taxon>
        <taxon>Hymenobacter</taxon>
    </lineage>
</organism>
<dbReference type="AlphaFoldDB" id="A0A5D6UWI3"/>
<sequence length="215" mass="23978">MRLLLLVAFLLFPALLFAQFNSFKLGSYILADNQQVRHDAKLKLQDAKLLIAKDEKGSTIKITPREISSFRIGIKRYRKANGFEESKAFTEDAADEVFVELLDSGQVMLMRYEYTTKSGPSASPNGAIASGGNFVHETYLLKWSNGTVVSAVPAGGITGSNKMFREMILLYLSSRPDLIKLVEDKQIILSDLKRLIHALNTGTPYVPEPVHNIRD</sequence>
<dbReference type="EMBL" id="VTHL01000017">
    <property type="protein sequence ID" value="TYZ07440.1"/>
    <property type="molecule type" value="Genomic_DNA"/>
</dbReference>
<dbReference type="RefSeq" id="WP_149071916.1">
    <property type="nucleotide sequence ID" value="NZ_VTHL01000017.1"/>
</dbReference>
<name>A0A5D6UWI3_9BACT</name>
<accession>A0A5D6UWI3</accession>
<proteinExistence type="predicted"/>